<keyword evidence="1" id="KW-0472">Membrane</keyword>
<keyword evidence="1" id="KW-1133">Transmembrane helix</keyword>
<dbReference type="Proteomes" id="UP001054252">
    <property type="component" value="Unassembled WGS sequence"/>
</dbReference>
<keyword evidence="3" id="KW-1185">Reference proteome</keyword>
<name>A0AAV5KML6_9ROSI</name>
<gene>
    <name evidence="2" type="ORF">SLEP1_g35150</name>
</gene>
<comment type="caution">
    <text evidence="2">The sequence shown here is derived from an EMBL/GenBank/DDBJ whole genome shotgun (WGS) entry which is preliminary data.</text>
</comment>
<accession>A0AAV5KML6</accession>
<protein>
    <submittedName>
        <fullName evidence="2">Uncharacterized protein</fullName>
    </submittedName>
</protein>
<evidence type="ECO:0000256" key="1">
    <source>
        <dbReference type="SAM" id="Phobius"/>
    </source>
</evidence>
<feature type="transmembrane region" description="Helical" evidence="1">
    <location>
        <begin position="12"/>
        <end position="33"/>
    </location>
</feature>
<keyword evidence="1" id="KW-0812">Transmembrane</keyword>
<sequence>MATLSGLSVSFGAPPVVLFVTFFIVFLFSLFVSSDLVANKPTMQALGVAADLLALASWRPSSSSRID</sequence>
<evidence type="ECO:0000313" key="2">
    <source>
        <dbReference type="EMBL" id="GKV25756.1"/>
    </source>
</evidence>
<organism evidence="2 3">
    <name type="scientific">Rubroshorea leprosula</name>
    <dbReference type="NCBI Taxonomy" id="152421"/>
    <lineage>
        <taxon>Eukaryota</taxon>
        <taxon>Viridiplantae</taxon>
        <taxon>Streptophyta</taxon>
        <taxon>Embryophyta</taxon>
        <taxon>Tracheophyta</taxon>
        <taxon>Spermatophyta</taxon>
        <taxon>Magnoliopsida</taxon>
        <taxon>eudicotyledons</taxon>
        <taxon>Gunneridae</taxon>
        <taxon>Pentapetalae</taxon>
        <taxon>rosids</taxon>
        <taxon>malvids</taxon>
        <taxon>Malvales</taxon>
        <taxon>Dipterocarpaceae</taxon>
        <taxon>Rubroshorea</taxon>
    </lineage>
</organism>
<reference evidence="2 3" key="1">
    <citation type="journal article" date="2021" name="Commun. Biol.">
        <title>The genome of Shorea leprosula (Dipterocarpaceae) highlights the ecological relevance of drought in aseasonal tropical rainforests.</title>
        <authorList>
            <person name="Ng K.K.S."/>
            <person name="Kobayashi M.J."/>
            <person name="Fawcett J.A."/>
            <person name="Hatakeyama M."/>
            <person name="Paape T."/>
            <person name="Ng C.H."/>
            <person name="Ang C.C."/>
            <person name="Tnah L.H."/>
            <person name="Lee C.T."/>
            <person name="Nishiyama T."/>
            <person name="Sese J."/>
            <person name="O'Brien M.J."/>
            <person name="Copetti D."/>
            <person name="Mohd Noor M.I."/>
            <person name="Ong R.C."/>
            <person name="Putra M."/>
            <person name="Sireger I.Z."/>
            <person name="Indrioko S."/>
            <person name="Kosugi Y."/>
            <person name="Izuno A."/>
            <person name="Isagi Y."/>
            <person name="Lee S.L."/>
            <person name="Shimizu K.K."/>
        </authorList>
    </citation>
    <scope>NUCLEOTIDE SEQUENCE [LARGE SCALE GENOMIC DNA]</scope>
    <source>
        <strain evidence="2">214</strain>
    </source>
</reference>
<dbReference type="AlphaFoldDB" id="A0AAV5KML6"/>
<dbReference type="EMBL" id="BPVZ01000070">
    <property type="protein sequence ID" value="GKV25756.1"/>
    <property type="molecule type" value="Genomic_DNA"/>
</dbReference>
<evidence type="ECO:0000313" key="3">
    <source>
        <dbReference type="Proteomes" id="UP001054252"/>
    </source>
</evidence>
<proteinExistence type="predicted"/>